<dbReference type="CDD" id="cd03496">
    <property type="entry name" value="SQR_TypeC_CybS"/>
    <property type="match status" value="1"/>
</dbReference>
<keyword evidence="7 12" id="KW-1133">Transmembrane helix</keyword>
<keyword evidence="4 12" id="KW-0812">Transmembrane</keyword>
<dbReference type="GO" id="GO:0020037">
    <property type="term" value="F:heme binding"/>
    <property type="evidence" value="ECO:0007669"/>
    <property type="project" value="TreeGrafter"/>
</dbReference>
<dbReference type="EMBL" id="JPKZ01004119">
    <property type="protein sequence ID" value="KHN72030.1"/>
    <property type="molecule type" value="Genomic_DNA"/>
</dbReference>
<evidence type="ECO:0000256" key="4">
    <source>
        <dbReference type="ARBA" id="ARBA00022692"/>
    </source>
</evidence>
<dbReference type="EMBL" id="UYWY01002615">
    <property type="protein sequence ID" value="VDM28242.1"/>
    <property type="molecule type" value="Genomic_DNA"/>
</dbReference>
<dbReference type="AlphaFoldDB" id="A0A0B2USZ2"/>
<dbReference type="GO" id="GO:0006099">
    <property type="term" value="P:tricarboxylic acid cycle"/>
    <property type="evidence" value="ECO:0007669"/>
    <property type="project" value="UniProtKB-KW"/>
</dbReference>
<reference evidence="14" key="2">
    <citation type="submission" date="2018-11" db="EMBL/GenBank/DDBJ databases">
        <authorList>
            <consortium name="Pathogen Informatics"/>
        </authorList>
    </citation>
    <scope>NUCLEOTIDE SEQUENCE [LARGE SCALE GENOMIC DNA]</scope>
</reference>
<keyword evidence="11" id="KW-0408">Iron</keyword>
<keyword evidence="12" id="KW-0816">Tricarboxylic acid cycle</keyword>
<keyword evidence="9 12" id="KW-0472">Membrane</keyword>
<proteinExistence type="inferred from homology"/>
<evidence type="ECO:0000313" key="15">
    <source>
        <dbReference type="Proteomes" id="UP000031036"/>
    </source>
</evidence>
<keyword evidence="13" id="KW-0830">Ubiquinone</keyword>
<dbReference type="Gene3D" id="1.20.1300.10">
    <property type="entry name" value="Fumarate reductase/succinate dehydrogenase, transmembrane subunit"/>
    <property type="match status" value="1"/>
</dbReference>
<evidence type="ECO:0000313" key="13">
    <source>
        <dbReference type="EMBL" id="KHN72030.1"/>
    </source>
</evidence>
<dbReference type="GO" id="GO:0005743">
    <property type="term" value="C:mitochondrial inner membrane"/>
    <property type="evidence" value="ECO:0007669"/>
    <property type="project" value="UniProtKB-SubCell"/>
</dbReference>
<evidence type="ECO:0000256" key="5">
    <source>
        <dbReference type="ARBA" id="ARBA00022792"/>
    </source>
</evidence>
<dbReference type="STRING" id="6265.A0A0B2USZ2"/>
<evidence type="ECO:0000256" key="6">
    <source>
        <dbReference type="ARBA" id="ARBA00022946"/>
    </source>
</evidence>
<evidence type="ECO:0000256" key="1">
    <source>
        <dbReference type="ARBA" id="ARBA00004448"/>
    </source>
</evidence>
<reference evidence="13 15" key="1">
    <citation type="submission" date="2014-11" db="EMBL/GenBank/DDBJ databases">
        <title>Genetic blueprint of the zoonotic pathogen Toxocara canis.</title>
        <authorList>
            <person name="Zhu X.-Q."/>
            <person name="Korhonen P.K."/>
            <person name="Cai H."/>
            <person name="Young N.D."/>
            <person name="Nejsum P."/>
            <person name="von Samson-Himmelstjerna G."/>
            <person name="Boag P.R."/>
            <person name="Tan P."/>
            <person name="Li Q."/>
            <person name="Min J."/>
            <person name="Yang Y."/>
            <person name="Wang X."/>
            <person name="Fang X."/>
            <person name="Hall R.S."/>
            <person name="Hofmann A."/>
            <person name="Sternberg P.W."/>
            <person name="Jex A.R."/>
            <person name="Gasser R.B."/>
        </authorList>
    </citation>
    <scope>NUCLEOTIDE SEQUENCE [LARGE SCALE GENOMIC DNA]</scope>
    <source>
        <strain evidence="13">PN_DK_2014</strain>
    </source>
</reference>
<feature type="binding site" evidence="10">
    <location>
        <position position="95"/>
    </location>
    <ligand>
        <name>a ubiquinone</name>
        <dbReference type="ChEBI" id="CHEBI:16389"/>
        <note>ligand shared with IP/SDHB</note>
    </ligand>
</feature>
<dbReference type="PANTHER" id="PTHR13337:SF2">
    <property type="entry name" value="SUCCINATE DEHYDROGENASE [UBIQUINONE] CYTOCHROME B SMALL SUBUNIT, MITOCHONDRIAL"/>
    <property type="match status" value="1"/>
</dbReference>
<evidence type="ECO:0000256" key="10">
    <source>
        <dbReference type="PIRSR" id="PIRSR607992-1"/>
    </source>
</evidence>
<evidence type="ECO:0000256" key="3">
    <source>
        <dbReference type="ARBA" id="ARBA00022448"/>
    </source>
</evidence>
<dbReference type="GO" id="GO:0006121">
    <property type="term" value="P:mitochondrial electron transport, succinate to ubiquinone"/>
    <property type="evidence" value="ECO:0007669"/>
    <property type="project" value="TreeGrafter"/>
</dbReference>
<dbReference type="Pfam" id="PF05328">
    <property type="entry name" value="CybS"/>
    <property type="match status" value="1"/>
</dbReference>
<comment type="function">
    <text evidence="12">Membrane-anchoring subunit of succinate dehydrogenase (SDH) that is involved in complex II of the mitochondrial electron transport chain and is responsible for transferring electrons from succinate to ubiquinone (coenzyme Q).</text>
</comment>
<evidence type="ECO:0000256" key="11">
    <source>
        <dbReference type="PIRSR" id="PIRSR607992-2"/>
    </source>
</evidence>
<feature type="binding site" description="axial binding residue" evidence="11">
    <location>
        <position position="83"/>
    </location>
    <ligand>
        <name>heme b</name>
        <dbReference type="ChEBI" id="CHEBI:60344"/>
        <note>ligand shared with SDHC</note>
    </ligand>
    <ligandPart>
        <name>Fe</name>
        <dbReference type="ChEBI" id="CHEBI:18248"/>
    </ligandPart>
</feature>
<comment type="caution">
    <text evidence="12">Lacks conserved residue(s) required for the propagation of feature annotation.</text>
</comment>
<dbReference type="GO" id="GO:0048039">
    <property type="term" value="F:ubiquinone binding"/>
    <property type="evidence" value="ECO:0007669"/>
    <property type="project" value="TreeGrafter"/>
</dbReference>
<dbReference type="OMA" id="VYDYARP"/>
<keyword evidence="5 12" id="KW-0999">Mitochondrion inner membrane</keyword>
<keyword evidence="8 12" id="KW-0496">Mitochondrion</keyword>
<dbReference type="Proteomes" id="UP000031036">
    <property type="component" value="Unassembled WGS sequence"/>
</dbReference>
<keyword evidence="6 12" id="KW-0809">Transit peptide</keyword>
<feature type="transmembrane region" description="Helical" evidence="12">
    <location>
        <begin position="74"/>
        <end position="96"/>
    </location>
</feature>
<evidence type="ECO:0000256" key="7">
    <source>
        <dbReference type="ARBA" id="ARBA00022989"/>
    </source>
</evidence>
<dbReference type="GO" id="GO:0046872">
    <property type="term" value="F:metal ion binding"/>
    <property type="evidence" value="ECO:0007669"/>
    <property type="project" value="UniProtKB-KW"/>
</dbReference>
<dbReference type="InterPro" id="IPR034804">
    <property type="entry name" value="SQR/QFR_C/D"/>
</dbReference>
<organism evidence="13 15">
    <name type="scientific">Toxocara canis</name>
    <name type="common">Canine roundworm</name>
    <dbReference type="NCBI Taxonomy" id="6265"/>
    <lineage>
        <taxon>Eukaryota</taxon>
        <taxon>Metazoa</taxon>
        <taxon>Ecdysozoa</taxon>
        <taxon>Nematoda</taxon>
        <taxon>Chromadorea</taxon>
        <taxon>Rhabditida</taxon>
        <taxon>Spirurina</taxon>
        <taxon>Ascaridomorpha</taxon>
        <taxon>Ascaridoidea</taxon>
        <taxon>Toxocaridae</taxon>
        <taxon>Toxocara</taxon>
    </lineage>
</organism>
<keyword evidence="12" id="KW-0349">Heme</keyword>
<name>A0A0B2USZ2_TOXCA</name>
<sequence length="144" mass="16098">MSLLRSTTSQALKLHLKRQLLKTAFRTSVSKHVSREPFTVEDHSVHFKIERYWAAGMIPLIPTAYFIHTPSMDAVLTVAVVMHAHWGLAGVVGDYARPFVIGDSLAKIARASVYLITVILFAALFHFNNSDVGITKAFEMVWSL</sequence>
<keyword evidence="15" id="KW-1185">Reference proteome</keyword>
<comment type="similarity">
    <text evidence="2 12">Belongs to the CybS family.</text>
</comment>
<protein>
    <recommendedName>
        <fullName evidence="12">Succinate dehydrogenase [ubiquinone] cytochrome b small subunit</fullName>
    </recommendedName>
</protein>
<dbReference type="PANTHER" id="PTHR13337">
    <property type="entry name" value="SUCCINATE DEHYDROGENASE"/>
    <property type="match status" value="1"/>
</dbReference>
<keyword evidence="11 12" id="KW-0479">Metal-binding</keyword>
<evidence type="ECO:0000313" key="14">
    <source>
        <dbReference type="EMBL" id="VDM28242.1"/>
    </source>
</evidence>
<feature type="transmembrane region" description="Helical" evidence="12">
    <location>
        <begin position="108"/>
        <end position="127"/>
    </location>
</feature>
<dbReference type="InterPro" id="IPR007992">
    <property type="entry name" value="CybS"/>
</dbReference>
<accession>A0A0B2USZ2</accession>
<keyword evidence="3 12" id="KW-0813">Transport</keyword>
<evidence type="ECO:0000256" key="8">
    <source>
        <dbReference type="ARBA" id="ARBA00023128"/>
    </source>
</evidence>
<dbReference type="OrthoDB" id="18577at2759"/>
<evidence type="ECO:0000256" key="9">
    <source>
        <dbReference type="ARBA" id="ARBA00023136"/>
    </source>
</evidence>
<comment type="subcellular location">
    <subcellularLocation>
        <location evidence="1 12">Mitochondrion inner membrane</location>
        <topology evidence="1 12">Multi-pass membrane protein</topology>
    </subcellularLocation>
</comment>
<evidence type="ECO:0000256" key="2">
    <source>
        <dbReference type="ARBA" id="ARBA00007294"/>
    </source>
</evidence>
<keyword evidence="12" id="KW-0249">Electron transport</keyword>
<evidence type="ECO:0000256" key="12">
    <source>
        <dbReference type="RuleBase" id="RU364031"/>
    </source>
</evidence>
<gene>
    <name evidence="13" type="primary">sdhd-1</name>
    <name evidence="13" type="ORF">Tcan_15967</name>
    <name evidence="14" type="ORF">TCNE_LOCUS2542</name>
</gene>